<evidence type="ECO:0000313" key="1">
    <source>
        <dbReference type="EMBL" id="KTC65593.1"/>
    </source>
</evidence>
<keyword evidence="2" id="KW-0614">Plasmid</keyword>
<dbReference type="RefSeq" id="WP_058461343.1">
    <property type="nucleotide sequence ID" value="NZ_CAAAHS010000008.1"/>
</dbReference>
<dbReference type="Proteomes" id="UP000281170">
    <property type="component" value="Plasmid 11"/>
</dbReference>
<evidence type="ECO:0000313" key="2">
    <source>
        <dbReference type="EMBL" id="VEH85210.1"/>
    </source>
</evidence>
<proteinExistence type="predicted"/>
<dbReference type="STRING" id="45056.Lade_0251"/>
<evidence type="ECO:0000313" key="4">
    <source>
        <dbReference type="Proteomes" id="UP000281170"/>
    </source>
</evidence>
<protein>
    <submittedName>
        <fullName evidence="1">Uncharacterized protein</fullName>
    </submittedName>
</protein>
<reference evidence="2 4" key="2">
    <citation type="submission" date="2018-12" db="EMBL/GenBank/DDBJ databases">
        <authorList>
            <consortium name="Pathogen Informatics"/>
        </authorList>
    </citation>
    <scope>NUCLEOTIDE SEQUENCE [LARGE SCALE GENOMIC DNA]</scope>
    <source>
        <strain evidence="2 4">NCTC12735</strain>
        <plasmid evidence="4">11</plasmid>
    </source>
</reference>
<reference evidence="1 3" key="1">
    <citation type="submission" date="2015-11" db="EMBL/GenBank/DDBJ databases">
        <title>Identification of large and diverse effector repertoires of 38 Legionella species.</title>
        <authorList>
            <person name="Burstein D."/>
            <person name="Amaro F."/>
            <person name="Zusman T."/>
            <person name="Lifshitz Z."/>
            <person name="Cohen O."/>
            <person name="Gilbert J.A."/>
            <person name="Pupko T."/>
            <person name="Shuman H.A."/>
            <person name="Segal G."/>
        </authorList>
    </citation>
    <scope>NUCLEOTIDE SEQUENCE [LARGE SCALE GENOMIC DNA]</scope>
    <source>
        <strain evidence="1 3">1762-AUS-E</strain>
    </source>
</reference>
<gene>
    <name evidence="1" type="ORF">Lade_0251</name>
    <name evidence="2" type="ORF">NCTC12735_00835</name>
</gene>
<geneLocation type="plasmid" evidence="2 4">
    <name>11</name>
</geneLocation>
<organism evidence="1 3">
    <name type="scientific">Legionella adelaidensis</name>
    <dbReference type="NCBI Taxonomy" id="45056"/>
    <lineage>
        <taxon>Bacteria</taxon>
        <taxon>Pseudomonadati</taxon>
        <taxon>Pseudomonadota</taxon>
        <taxon>Gammaproteobacteria</taxon>
        <taxon>Legionellales</taxon>
        <taxon>Legionellaceae</taxon>
        <taxon>Legionella</taxon>
    </lineage>
</organism>
<dbReference type="EMBL" id="LR134420">
    <property type="protein sequence ID" value="VEH85210.1"/>
    <property type="molecule type" value="Genomic_DNA"/>
</dbReference>
<dbReference type="Proteomes" id="UP000054859">
    <property type="component" value="Unassembled WGS sequence"/>
</dbReference>
<name>A0A0W0R3H9_9GAMM</name>
<keyword evidence="3" id="KW-1185">Reference proteome</keyword>
<dbReference type="EMBL" id="LNKA01000001">
    <property type="protein sequence ID" value="KTC65593.1"/>
    <property type="molecule type" value="Genomic_DNA"/>
</dbReference>
<dbReference type="PATRIC" id="fig|45056.6.peg.258"/>
<dbReference type="KEGG" id="ladl:NCTC12735_00835"/>
<dbReference type="AlphaFoldDB" id="A0A0W0R3H9"/>
<evidence type="ECO:0000313" key="3">
    <source>
        <dbReference type="Proteomes" id="UP000054859"/>
    </source>
</evidence>
<accession>A0A0W0R3H9</accession>
<sequence>MLYKIIINYIRLKLVGIILRRILESKTRKGRQLKTMPIVPYVLELIATYYLRGGKKSVKGNKTIH</sequence>